<accession>A0A4P7C4I7</accession>
<dbReference type="KEGG" id="nwr:E3U44_15990"/>
<evidence type="ECO:0000256" key="1">
    <source>
        <dbReference type="SAM" id="Phobius"/>
    </source>
</evidence>
<gene>
    <name evidence="3" type="ORF">E3U44_15990</name>
</gene>
<dbReference type="EMBL" id="CP038033">
    <property type="protein sequence ID" value="QBQ55846.1"/>
    <property type="molecule type" value="Genomic_DNA"/>
</dbReference>
<keyword evidence="4" id="KW-1185">Reference proteome</keyword>
<keyword evidence="1" id="KW-0812">Transmembrane</keyword>
<dbReference type="OrthoDB" id="5769138at2"/>
<dbReference type="Proteomes" id="UP000294325">
    <property type="component" value="Chromosome"/>
</dbReference>
<feature type="transmembrane region" description="Helical" evidence="1">
    <location>
        <begin position="59"/>
        <end position="81"/>
    </location>
</feature>
<sequence length="161" mass="18601">MSYVIAKKTNIHFNRRSSQERRSTSLPHFNYWGCRGRRGQIRRQEDLIGVYLDKYPAQLLWLTVVILGLCFMDAILTLSLLQRGAVEINPFMAMLMNMSTHLFAGVKMAITTLSLVWLVIHHNFMVLGLFRVQSLIYAFLLLYLGLVAYESFLLLIEPLFG</sequence>
<dbReference type="AlphaFoldDB" id="A0A4P7C4I7"/>
<dbReference type="Pfam" id="PF18902">
    <property type="entry name" value="DUF5658"/>
    <property type="match status" value="1"/>
</dbReference>
<organism evidence="3 4">
    <name type="scientific">Nitrosococcus wardiae</name>
    <dbReference type="NCBI Taxonomy" id="1814290"/>
    <lineage>
        <taxon>Bacteria</taxon>
        <taxon>Pseudomonadati</taxon>
        <taxon>Pseudomonadota</taxon>
        <taxon>Gammaproteobacteria</taxon>
        <taxon>Chromatiales</taxon>
        <taxon>Chromatiaceae</taxon>
        <taxon>Nitrosococcus</taxon>
    </lineage>
</organism>
<keyword evidence="1" id="KW-1133">Transmembrane helix</keyword>
<feature type="transmembrane region" description="Helical" evidence="1">
    <location>
        <begin position="135"/>
        <end position="156"/>
    </location>
</feature>
<evidence type="ECO:0000313" key="3">
    <source>
        <dbReference type="EMBL" id="QBQ55846.1"/>
    </source>
</evidence>
<proteinExistence type="predicted"/>
<dbReference type="RefSeq" id="WP_134359101.1">
    <property type="nucleotide sequence ID" value="NZ_CP038033.1"/>
</dbReference>
<name>A0A4P7C4I7_9GAMM</name>
<reference evidence="3 4" key="1">
    <citation type="submission" date="2019-03" db="EMBL/GenBank/DDBJ databases">
        <title>The genome sequence of Nitrosococcus wardiae strain D1FHST reveals the archetypal metabolic capacity of ammonia-oxidizing Gammaproteobacteria.</title>
        <authorList>
            <person name="Wang L."/>
            <person name="Lim C.K."/>
            <person name="Hanson T.E."/>
            <person name="Dang H."/>
            <person name="Klotz M.G."/>
        </authorList>
    </citation>
    <scope>NUCLEOTIDE SEQUENCE [LARGE SCALE GENOMIC DNA]</scope>
    <source>
        <strain evidence="3 4">D1FHS</strain>
    </source>
</reference>
<evidence type="ECO:0000313" key="4">
    <source>
        <dbReference type="Proteomes" id="UP000294325"/>
    </source>
</evidence>
<feature type="domain" description="DUF5658" evidence="2">
    <location>
        <begin position="65"/>
        <end position="155"/>
    </location>
</feature>
<keyword evidence="1" id="KW-0472">Membrane</keyword>
<dbReference type="InterPro" id="IPR043717">
    <property type="entry name" value="DUF5658"/>
</dbReference>
<protein>
    <recommendedName>
        <fullName evidence="2">DUF5658 domain-containing protein</fullName>
    </recommendedName>
</protein>
<evidence type="ECO:0000259" key="2">
    <source>
        <dbReference type="Pfam" id="PF18902"/>
    </source>
</evidence>
<feature type="transmembrane region" description="Helical" evidence="1">
    <location>
        <begin position="102"/>
        <end position="120"/>
    </location>
</feature>